<keyword evidence="1" id="KW-1133">Transmembrane helix</keyword>
<dbReference type="PANTHER" id="PTHR23028:SF53">
    <property type="entry name" value="ACYL_TRANSF_3 DOMAIN-CONTAINING PROTEIN"/>
    <property type="match status" value="1"/>
</dbReference>
<keyword evidence="4" id="KW-1185">Reference proteome</keyword>
<feature type="transmembrane region" description="Helical" evidence="1">
    <location>
        <begin position="242"/>
        <end position="260"/>
    </location>
</feature>
<dbReference type="Proteomes" id="UP000528286">
    <property type="component" value="Unassembled WGS sequence"/>
</dbReference>
<feature type="transmembrane region" description="Helical" evidence="1">
    <location>
        <begin position="7"/>
        <end position="25"/>
    </location>
</feature>
<feature type="transmembrane region" description="Helical" evidence="1">
    <location>
        <begin position="131"/>
        <end position="148"/>
    </location>
</feature>
<feature type="transmembrane region" description="Helical" evidence="1">
    <location>
        <begin position="192"/>
        <end position="210"/>
    </location>
</feature>
<feature type="transmembrane region" description="Helical" evidence="1">
    <location>
        <begin position="85"/>
        <end position="105"/>
    </location>
</feature>
<dbReference type="PANTHER" id="PTHR23028">
    <property type="entry name" value="ACETYLTRANSFERASE"/>
    <property type="match status" value="1"/>
</dbReference>
<evidence type="ECO:0000313" key="4">
    <source>
        <dbReference type="Proteomes" id="UP000528286"/>
    </source>
</evidence>
<feature type="transmembrane region" description="Helical" evidence="1">
    <location>
        <begin position="308"/>
        <end position="326"/>
    </location>
</feature>
<feature type="transmembrane region" description="Helical" evidence="1">
    <location>
        <begin position="272"/>
        <end position="288"/>
    </location>
</feature>
<feature type="transmembrane region" description="Helical" evidence="1">
    <location>
        <begin position="217"/>
        <end position="236"/>
    </location>
</feature>
<gene>
    <name evidence="3" type="ORF">GGR23_001403</name>
</gene>
<dbReference type="EMBL" id="JACIEZ010000002">
    <property type="protein sequence ID" value="MBB4064226.1"/>
    <property type="molecule type" value="Genomic_DNA"/>
</dbReference>
<dbReference type="InterPro" id="IPR050879">
    <property type="entry name" value="Acyltransferase_3"/>
</dbReference>
<evidence type="ECO:0000259" key="2">
    <source>
        <dbReference type="Pfam" id="PF01757"/>
    </source>
</evidence>
<comment type="caution">
    <text evidence="3">The sequence shown here is derived from an EMBL/GenBank/DDBJ whole genome shotgun (WGS) entry which is preliminary data.</text>
</comment>
<accession>A0A7W6J3Q2</accession>
<evidence type="ECO:0000313" key="3">
    <source>
        <dbReference type="EMBL" id="MBB4064226.1"/>
    </source>
</evidence>
<proteinExistence type="predicted"/>
<protein>
    <submittedName>
        <fullName evidence="3">Peptidoglycan/LPS O-acetylase OafA/YrhL</fullName>
    </submittedName>
</protein>
<sequence length="349" mass="39106">MQHIKGFNALRAFSVILVIVSHVGIVEGATTESVKLFFSVFNANYGAKTFFVLSGFLITTLLLRENDKTGTIKIFNFFVRRALRIFPLYFLVLAVCIALAAAGIAKFKPQAFTFSLLFLGNYTPPDAKLNYLSHFWSLAVEEQFYLFWPFVSLALLPHRYWLGVASLAIIGLCLLVLNGIPFDFRGMGVQPSWTIPAIYPIICGCFYALIVDRCSTVFRSNFFLGLCIAIILLPLATGPTDLSVQLSPVGIGGFICWVFLRQESWLANALEFRPLAYLGTISYGLYVWQGILTGNGTYRETPHWPPDVYLGAALTLPAAMLSFHYFEQPISRLRRYFGSTEAAYQSRKT</sequence>
<feature type="transmembrane region" description="Helical" evidence="1">
    <location>
        <begin position="45"/>
        <end position="64"/>
    </location>
</feature>
<organism evidence="3 4">
    <name type="scientific">Gellertiella hungarica</name>
    <dbReference type="NCBI Taxonomy" id="1572859"/>
    <lineage>
        <taxon>Bacteria</taxon>
        <taxon>Pseudomonadati</taxon>
        <taxon>Pseudomonadota</taxon>
        <taxon>Alphaproteobacteria</taxon>
        <taxon>Hyphomicrobiales</taxon>
        <taxon>Rhizobiaceae</taxon>
        <taxon>Gellertiella</taxon>
    </lineage>
</organism>
<keyword evidence="1" id="KW-0812">Transmembrane</keyword>
<dbReference type="GO" id="GO:0016747">
    <property type="term" value="F:acyltransferase activity, transferring groups other than amino-acyl groups"/>
    <property type="evidence" value="ECO:0007669"/>
    <property type="project" value="InterPro"/>
</dbReference>
<feature type="transmembrane region" description="Helical" evidence="1">
    <location>
        <begin position="160"/>
        <end position="180"/>
    </location>
</feature>
<dbReference type="RefSeq" id="WP_183365459.1">
    <property type="nucleotide sequence ID" value="NZ_JACIEZ010000002.1"/>
</dbReference>
<dbReference type="GO" id="GO:0009103">
    <property type="term" value="P:lipopolysaccharide biosynthetic process"/>
    <property type="evidence" value="ECO:0007669"/>
    <property type="project" value="TreeGrafter"/>
</dbReference>
<name>A0A7W6J3Q2_9HYPH</name>
<dbReference type="InterPro" id="IPR002656">
    <property type="entry name" value="Acyl_transf_3_dom"/>
</dbReference>
<dbReference type="Pfam" id="PF01757">
    <property type="entry name" value="Acyl_transf_3"/>
    <property type="match status" value="1"/>
</dbReference>
<dbReference type="AlphaFoldDB" id="A0A7W6J3Q2"/>
<feature type="domain" description="Acyltransferase 3" evidence="2">
    <location>
        <begin position="5"/>
        <end position="321"/>
    </location>
</feature>
<dbReference type="GO" id="GO:0016020">
    <property type="term" value="C:membrane"/>
    <property type="evidence" value="ECO:0007669"/>
    <property type="project" value="TreeGrafter"/>
</dbReference>
<keyword evidence="1" id="KW-0472">Membrane</keyword>
<evidence type="ECO:0000256" key="1">
    <source>
        <dbReference type="SAM" id="Phobius"/>
    </source>
</evidence>
<reference evidence="3 4" key="1">
    <citation type="submission" date="2020-08" db="EMBL/GenBank/DDBJ databases">
        <title>Genomic Encyclopedia of Type Strains, Phase IV (KMG-IV): sequencing the most valuable type-strain genomes for metagenomic binning, comparative biology and taxonomic classification.</title>
        <authorList>
            <person name="Goeker M."/>
        </authorList>
    </citation>
    <scope>NUCLEOTIDE SEQUENCE [LARGE SCALE GENOMIC DNA]</scope>
    <source>
        <strain evidence="3 4">DSM 29853</strain>
    </source>
</reference>